<dbReference type="PANTHER" id="PTHR43539">
    <property type="entry name" value="FLAVIN-BINDING MONOOXYGENASE-LIKE PROTEIN (AFU_ORTHOLOGUE AFUA_4G09220)"/>
    <property type="match status" value="1"/>
</dbReference>
<comment type="pathway">
    <text evidence="2">Plant hormone metabolism; auxin biosynthesis.</text>
</comment>
<evidence type="ECO:0000313" key="11">
    <source>
        <dbReference type="EMBL" id="KAK4281356.1"/>
    </source>
</evidence>
<evidence type="ECO:0000256" key="8">
    <source>
        <dbReference type="ARBA" id="ARBA00023070"/>
    </source>
</evidence>
<comment type="similarity">
    <text evidence="3 10">Belongs to the FMO family.</text>
</comment>
<reference evidence="11" key="1">
    <citation type="submission" date="2023-10" db="EMBL/GenBank/DDBJ databases">
        <title>Chromosome-level genome of the transformable northern wattle, Acacia crassicarpa.</title>
        <authorList>
            <person name="Massaro I."/>
            <person name="Sinha N.R."/>
            <person name="Poethig S."/>
            <person name="Leichty A.R."/>
        </authorList>
    </citation>
    <scope>NUCLEOTIDE SEQUENCE</scope>
    <source>
        <strain evidence="11">Acra3RX</strain>
        <tissue evidence="11">Leaf</tissue>
    </source>
</reference>
<dbReference type="GO" id="GO:0004499">
    <property type="term" value="F:N,N-dimethylaniline monooxygenase activity"/>
    <property type="evidence" value="ECO:0007669"/>
    <property type="project" value="InterPro"/>
</dbReference>
<keyword evidence="6" id="KW-0521">NADP</keyword>
<comment type="caution">
    <text evidence="11">The sequence shown here is derived from an EMBL/GenBank/DDBJ whole genome shotgun (WGS) entry which is preliminary data.</text>
</comment>
<keyword evidence="8" id="KW-0073">Auxin biosynthesis</keyword>
<evidence type="ECO:0000313" key="12">
    <source>
        <dbReference type="Proteomes" id="UP001293593"/>
    </source>
</evidence>
<dbReference type="GO" id="GO:0050660">
    <property type="term" value="F:flavin adenine dinucleotide binding"/>
    <property type="evidence" value="ECO:0007669"/>
    <property type="project" value="InterPro"/>
</dbReference>
<gene>
    <name evidence="11" type="ORF">QN277_012862</name>
</gene>
<dbReference type="EMBL" id="JAWXYG010000002">
    <property type="protein sequence ID" value="KAK4281356.1"/>
    <property type="molecule type" value="Genomic_DNA"/>
</dbReference>
<evidence type="ECO:0000256" key="3">
    <source>
        <dbReference type="ARBA" id="ARBA00009183"/>
    </source>
</evidence>
<name>A0AAE1N2R6_9FABA</name>
<dbReference type="InterPro" id="IPR036188">
    <property type="entry name" value="FAD/NAD-bd_sf"/>
</dbReference>
<comment type="catalytic activity">
    <reaction evidence="9">
        <text>indole-3-pyruvate + NADPH + O2 + H(+) = (indol-3-yl)acetate + CO2 + NADP(+) + H2O</text>
        <dbReference type="Rhea" id="RHEA:34331"/>
        <dbReference type="ChEBI" id="CHEBI:15377"/>
        <dbReference type="ChEBI" id="CHEBI:15378"/>
        <dbReference type="ChEBI" id="CHEBI:15379"/>
        <dbReference type="ChEBI" id="CHEBI:16526"/>
        <dbReference type="ChEBI" id="CHEBI:17640"/>
        <dbReference type="ChEBI" id="CHEBI:30854"/>
        <dbReference type="ChEBI" id="CHEBI:57783"/>
        <dbReference type="ChEBI" id="CHEBI:58349"/>
        <dbReference type="EC" id="1.14.13.168"/>
    </reaction>
</comment>
<keyword evidence="7 10" id="KW-0560">Oxidoreductase</keyword>
<sequence length="110" mass="12301">MPDIQGLGEFKGKITHACDYKSGESFRGKKVLVVGCGNSGMELSLDLCIHNASPSIVVRNSVDMEVAKTQENERLQCSLREMQLQFKETKACLEQSVKMQKVESKLCQLY</sequence>
<evidence type="ECO:0000256" key="5">
    <source>
        <dbReference type="ARBA" id="ARBA00022827"/>
    </source>
</evidence>
<evidence type="ECO:0000256" key="1">
    <source>
        <dbReference type="ARBA" id="ARBA00001974"/>
    </source>
</evidence>
<dbReference type="InterPro" id="IPR020946">
    <property type="entry name" value="Flavin_mOase-like"/>
</dbReference>
<evidence type="ECO:0000256" key="7">
    <source>
        <dbReference type="ARBA" id="ARBA00023002"/>
    </source>
</evidence>
<evidence type="ECO:0000256" key="6">
    <source>
        <dbReference type="ARBA" id="ARBA00022857"/>
    </source>
</evidence>
<organism evidence="11 12">
    <name type="scientific">Acacia crassicarpa</name>
    <name type="common">northern wattle</name>
    <dbReference type="NCBI Taxonomy" id="499986"/>
    <lineage>
        <taxon>Eukaryota</taxon>
        <taxon>Viridiplantae</taxon>
        <taxon>Streptophyta</taxon>
        <taxon>Embryophyta</taxon>
        <taxon>Tracheophyta</taxon>
        <taxon>Spermatophyta</taxon>
        <taxon>Magnoliopsida</taxon>
        <taxon>eudicotyledons</taxon>
        <taxon>Gunneridae</taxon>
        <taxon>Pentapetalae</taxon>
        <taxon>rosids</taxon>
        <taxon>fabids</taxon>
        <taxon>Fabales</taxon>
        <taxon>Fabaceae</taxon>
        <taxon>Caesalpinioideae</taxon>
        <taxon>mimosoid clade</taxon>
        <taxon>Acacieae</taxon>
        <taxon>Acacia</taxon>
    </lineage>
</organism>
<protein>
    <recommendedName>
        <fullName evidence="10">Flavin-containing monooxygenase</fullName>
        <ecNumber evidence="10">1.-.-.-</ecNumber>
    </recommendedName>
</protein>
<dbReference type="EC" id="1.-.-.-" evidence="10"/>
<dbReference type="AlphaFoldDB" id="A0AAE1N2R6"/>
<evidence type="ECO:0000256" key="10">
    <source>
        <dbReference type="RuleBase" id="RU361177"/>
    </source>
</evidence>
<dbReference type="GO" id="GO:0050661">
    <property type="term" value="F:NADP binding"/>
    <property type="evidence" value="ECO:0007669"/>
    <property type="project" value="InterPro"/>
</dbReference>
<comment type="cofactor">
    <cofactor evidence="1 10">
        <name>FAD</name>
        <dbReference type="ChEBI" id="CHEBI:57692"/>
    </cofactor>
</comment>
<dbReference type="GO" id="GO:0103075">
    <property type="term" value="F:indole-3-pyruvate monooxygenase activity"/>
    <property type="evidence" value="ECO:0007669"/>
    <property type="project" value="UniProtKB-EC"/>
</dbReference>
<dbReference type="Proteomes" id="UP001293593">
    <property type="component" value="Unassembled WGS sequence"/>
</dbReference>
<evidence type="ECO:0000256" key="9">
    <source>
        <dbReference type="ARBA" id="ARBA00047707"/>
    </source>
</evidence>
<accession>A0AAE1N2R6</accession>
<dbReference type="InterPro" id="IPR050982">
    <property type="entry name" value="Auxin_biosynth/cation_transpt"/>
</dbReference>
<dbReference type="PANTHER" id="PTHR43539:SF11">
    <property type="entry name" value="INDOLE-3-PYRUVATE MONOOXYGENASE YUCCA8-RELATED"/>
    <property type="match status" value="1"/>
</dbReference>
<dbReference type="Gene3D" id="3.50.50.60">
    <property type="entry name" value="FAD/NAD(P)-binding domain"/>
    <property type="match status" value="1"/>
</dbReference>
<evidence type="ECO:0000256" key="4">
    <source>
        <dbReference type="ARBA" id="ARBA00022630"/>
    </source>
</evidence>
<keyword evidence="10" id="KW-0503">Monooxygenase</keyword>
<dbReference type="SUPFAM" id="SSF51905">
    <property type="entry name" value="FAD/NAD(P)-binding domain"/>
    <property type="match status" value="1"/>
</dbReference>
<keyword evidence="4 10" id="KW-0285">Flavoprotein</keyword>
<dbReference type="GO" id="GO:0009851">
    <property type="term" value="P:auxin biosynthetic process"/>
    <property type="evidence" value="ECO:0007669"/>
    <property type="project" value="UniProtKB-KW"/>
</dbReference>
<keyword evidence="5 10" id="KW-0274">FAD</keyword>
<dbReference type="Pfam" id="PF00743">
    <property type="entry name" value="FMO-like"/>
    <property type="match status" value="1"/>
</dbReference>
<keyword evidence="12" id="KW-1185">Reference proteome</keyword>
<evidence type="ECO:0000256" key="2">
    <source>
        <dbReference type="ARBA" id="ARBA00004814"/>
    </source>
</evidence>
<proteinExistence type="inferred from homology"/>